<dbReference type="InterPro" id="IPR006616">
    <property type="entry name" value="DM9_repeat"/>
</dbReference>
<dbReference type="AlphaFoldDB" id="A0A9J6BH32"/>
<keyword evidence="4" id="KW-1185">Reference proteome</keyword>
<organism evidence="3 4">
    <name type="scientific">Polypedilum vanderplanki</name>
    <name type="common">Sleeping chironomid midge</name>
    <dbReference type="NCBI Taxonomy" id="319348"/>
    <lineage>
        <taxon>Eukaryota</taxon>
        <taxon>Metazoa</taxon>
        <taxon>Ecdysozoa</taxon>
        <taxon>Arthropoda</taxon>
        <taxon>Hexapoda</taxon>
        <taxon>Insecta</taxon>
        <taxon>Pterygota</taxon>
        <taxon>Neoptera</taxon>
        <taxon>Endopterygota</taxon>
        <taxon>Diptera</taxon>
        <taxon>Nematocera</taxon>
        <taxon>Chironomoidea</taxon>
        <taxon>Chironomidae</taxon>
        <taxon>Chironominae</taxon>
        <taxon>Polypedilum</taxon>
        <taxon>Polypedilum</taxon>
    </lineage>
</organism>
<dbReference type="PANTHER" id="PTHR31649:SF1">
    <property type="entry name" value="FARNESOIC ACID O-METHYL TRANSFERASE DOMAIN-CONTAINING PROTEIN"/>
    <property type="match status" value="1"/>
</dbReference>
<keyword evidence="2" id="KW-0732">Signal</keyword>
<accession>A0A9J6BH32</accession>
<comment type="caution">
    <text evidence="3">The sequence shown here is derived from an EMBL/GenBank/DDBJ whole genome shotgun (WGS) entry which is preliminary data.</text>
</comment>
<evidence type="ECO:0000313" key="4">
    <source>
        <dbReference type="Proteomes" id="UP001107558"/>
    </source>
</evidence>
<sequence>MKEVKKILILFALNALIVHIEAHSEEKVTEKTEYECANNYITYKLDNEPTEYGLSAGLYAPGKNAYVGLSIWRKVALMAGRIQIDPPGILVPDTSRPSYFVNDSSQIWYLKKESNHSYEWVPSGNGSIVPFAIEYGIILSDTTLYFGRIFKNNTVFVGAVLPDMLVMYYIDNENKLQSVTDGYEVLTCKSFINETAIPLPQIPSLPTGPNVDLPPNCINNWQQYNLNDAPSKDGISAGNYECGNVAYVGYSTQSGRNSPGRVQVINPKGFYIVMKKKEIFTNDSSIRYLVDNPNYTYSWVKYDGSNSVLSNAVYVRAPVGQNKVAITRVNQNGHTKIGSFVSQKGYFPSNDGSTDEYHTNFEFLVCDPWPKYKCAQQWKKLNANGSNPSIDGFNISSNSFIGRSIRKHINGCNLVLGKIQGSSVNYVDDLTGVAVVDNSSFVEYLVKNSSYNYKWISSTRGEKVKNALILHKEGFSPFYIGMTNINSNLVIGKVLPNKGLLYLDPVSGKSQATDSYNVLTCTSPDPSNGEDNERHHFHSWFN</sequence>
<proteinExistence type="predicted"/>
<name>A0A9J6BH32_POLVA</name>
<feature type="chain" id="PRO_5039903697" evidence="2">
    <location>
        <begin position="23"/>
        <end position="542"/>
    </location>
</feature>
<dbReference type="Pfam" id="PF11901">
    <property type="entry name" value="DM9"/>
    <property type="match status" value="2"/>
</dbReference>
<dbReference type="SMART" id="SM00696">
    <property type="entry name" value="DM9"/>
    <property type="match status" value="1"/>
</dbReference>
<protein>
    <submittedName>
        <fullName evidence="3">Uncharacterized protein</fullName>
    </submittedName>
</protein>
<dbReference type="EMBL" id="JADBJN010000004">
    <property type="protein sequence ID" value="KAG5669018.1"/>
    <property type="molecule type" value="Genomic_DNA"/>
</dbReference>
<feature type="signal peptide" evidence="2">
    <location>
        <begin position="1"/>
        <end position="22"/>
    </location>
</feature>
<dbReference type="Proteomes" id="UP001107558">
    <property type="component" value="Chromosome 4"/>
</dbReference>
<evidence type="ECO:0000256" key="1">
    <source>
        <dbReference type="SAM" id="MobiDB-lite"/>
    </source>
</evidence>
<evidence type="ECO:0000313" key="3">
    <source>
        <dbReference type="EMBL" id="KAG5669018.1"/>
    </source>
</evidence>
<gene>
    <name evidence="3" type="ORF">PVAND_016920</name>
</gene>
<dbReference type="PANTHER" id="PTHR31649">
    <property type="entry name" value="AGAP009604-PA"/>
    <property type="match status" value="1"/>
</dbReference>
<reference evidence="3" key="1">
    <citation type="submission" date="2021-03" db="EMBL/GenBank/DDBJ databases">
        <title>Chromosome level genome of the anhydrobiotic midge Polypedilum vanderplanki.</title>
        <authorList>
            <person name="Yoshida Y."/>
            <person name="Kikawada T."/>
            <person name="Gusev O."/>
        </authorList>
    </citation>
    <scope>NUCLEOTIDE SEQUENCE</scope>
    <source>
        <strain evidence="3">NIAS01</strain>
        <tissue evidence="3">Whole body or cell culture</tissue>
    </source>
</reference>
<evidence type="ECO:0000256" key="2">
    <source>
        <dbReference type="SAM" id="SignalP"/>
    </source>
</evidence>
<feature type="region of interest" description="Disordered" evidence="1">
    <location>
        <begin position="523"/>
        <end position="542"/>
    </location>
</feature>